<dbReference type="SUPFAM" id="SSF51735">
    <property type="entry name" value="NAD(P)-binding Rossmann-fold domains"/>
    <property type="match status" value="1"/>
</dbReference>
<evidence type="ECO:0008006" key="4">
    <source>
        <dbReference type="Google" id="ProtNLM"/>
    </source>
</evidence>
<comment type="caution">
    <text evidence="2">The sequence shown here is derived from an EMBL/GenBank/DDBJ whole genome shotgun (WGS) entry which is preliminary data.</text>
</comment>
<reference evidence="3" key="1">
    <citation type="journal article" date="2019" name="Int. J. Syst. Evol. Microbiol.">
        <title>The Global Catalogue of Microorganisms (GCM) 10K type strain sequencing project: providing services to taxonomists for standard genome sequencing and annotation.</title>
        <authorList>
            <consortium name="The Broad Institute Genomics Platform"/>
            <consortium name="The Broad Institute Genome Sequencing Center for Infectious Disease"/>
            <person name="Wu L."/>
            <person name="Ma J."/>
        </authorList>
    </citation>
    <scope>NUCLEOTIDE SEQUENCE [LARGE SCALE GENOMIC DNA]</scope>
    <source>
        <strain evidence="3">JCM 3146</strain>
    </source>
</reference>
<dbReference type="Gene3D" id="3.40.50.720">
    <property type="entry name" value="NAD(P)-binding Rossmann-like Domain"/>
    <property type="match status" value="1"/>
</dbReference>
<dbReference type="Pfam" id="PF00106">
    <property type="entry name" value="adh_short"/>
    <property type="match status" value="1"/>
</dbReference>
<proteinExistence type="predicted"/>
<sequence length="307" mass="30722">MVGGQDVGAVADHERRGVAHRLQDPVDAGPYPLRRLRPGPASYGAGEGVQVGALVVGEVQGAGDGVQDGLGDVDVAAAFKADVVVGAHAGELRDLLAAQPGHAPDRGHGGQAGVLRRHPPAARTQELSQLGAVASCGSAHVHAVHRTCAAVVDPASEGYCRAPGGAGPVVTPGGLGPAASLERTALTARRATAAGRRRQEGILMAARITTPFGARTTAAEVVAGVDLTGRRAIVTGASSGIGAETARVLAGAGAEVTLAVRDVAAGERVAAGITAARAAYGWRGSTWPIGRRSRRSSPRGTGRCTSS</sequence>
<keyword evidence="3" id="KW-1185">Reference proteome</keyword>
<organism evidence="2 3">
    <name type="scientific">Actinoallomurus spadix</name>
    <dbReference type="NCBI Taxonomy" id="79912"/>
    <lineage>
        <taxon>Bacteria</taxon>
        <taxon>Bacillati</taxon>
        <taxon>Actinomycetota</taxon>
        <taxon>Actinomycetes</taxon>
        <taxon>Streptosporangiales</taxon>
        <taxon>Thermomonosporaceae</taxon>
        <taxon>Actinoallomurus</taxon>
    </lineage>
</organism>
<dbReference type="InterPro" id="IPR036291">
    <property type="entry name" value="NAD(P)-bd_dom_sf"/>
</dbReference>
<feature type="compositionally biased region" description="Low complexity" evidence="1">
    <location>
        <begin position="298"/>
        <end position="307"/>
    </location>
</feature>
<dbReference type="EMBL" id="BAAABM010000066">
    <property type="protein sequence ID" value="GAA0365873.1"/>
    <property type="molecule type" value="Genomic_DNA"/>
</dbReference>
<dbReference type="InterPro" id="IPR002347">
    <property type="entry name" value="SDR_fam"/>
</dbReference>
<evidence type="ECO:0000313" key="3">
    <source>
        <dbReference type="Proteomes" id="UP001501822"/>
    </source>
</evidence>
<name>A0ABP3HA07_9ACTN</name>
<dbReference type="InterPro" id="IPR055280">
    <property type="entry name" value="TIC32"/>
</dbReference>
<protein>
    <recommendedName>
        <fullName evidence="4">SDR family NAD(P)-dependent oxidoreductase</fullName>
    </recommendedName>
</protein>
<dbReference type="PANTHER" id="PTHR48476:SF1">
    <property type="entry name" value="SHORT-CHAIN DEHYDROGENASE TIC 32, CHLOROPLASTIC-LIKE"/>
    <property type="match status" value="1"/>
</dbReference>
<evidence type="ECO:0000256" key="1">
    <source>
        <dbReference type="SAM" id="MobiDB-lite"/>
    </source>
</evidence>
<feature type="region of interest" description="Disordered" evidence="1">
    <location>
        <begin position="287"/>
        <end position="307"/>
    </location>
</feature>
<dbReference type="Proteomes" id="UP001501822">
    <property type="component" value="Unassembled WGS sequence"/>
</dbReference>
<dbReference type="PANTHER" id="PTHR48476">
    <property type="entry name" value="SHORT-CHAIN DEHYDROGENASE TIC 32, CHLOROPLASTIC-LIKE"/>
    <property type="match status" value="1"/>
</dbReference>
<evidence type="ECO:0000313" key="2">
    <source>
        <dbReference type="EMBL" id="GAA0365873.1"/>
    </source>
</evidence>
<accession>A0ABP3HA07</accession>
<gene>
    <name evidence="2" type="ORF">GCM10010151_64750</name>
</gene>